<accession>A0ABU3NVL9</accession>
<evidence type="ECO:0000259" key="1">
    <source>
        <dbReference type="PROSITE" id="PS50404"/>
    </source>
</evidence>
<dbReference type="Gene3D" id="3.40.30.10">
    <property type="entry name" value="Glutaredoxin"/>
    <property type="match status" value="1"/>
</dbReference>
<comment type="caution">
    <text evidence="2">The sequence shown here is derived from an EMBL/GenBank/DDBJ whole genome shotgun (WGS) entry which is preliminary data.</text>
</comment>
<evidence type="ECO:0000313" key="2">
    <source>
        <dbReference type="EMBL" id="MDT8900874.1"/>
    </source>
</evidence>
<dbReference type="Proteomes" id="UP001254848">
    <property type="component" value="Unassembled WGS sequence"/>
</dbReference>
<dbReference type="PROSITE" id="PS50404">
    <property type="entry name" value="GST_NTER"/>
    <property type="match status" value="1"/>
</dbReference>
<dbReference type="EMBL" id="JAUOZS010000001">
    <property type="protein sequence ID" value="MDT8900874.1"/>
    <property type="molecule type" value="Genomic_DNA"/>
</dbReference>
<dbReference type="SUPFAM" id="SSF52833">
    <property type="entry name" value="Thioredoxin-like"/>
    <property type="match status" value="1"/>
</dbReference>
<protein>
    <submittedName>
        <fullName evidence="2">Glutathione S-transferase N-terminal domain-containing protein</fullName>
    </submittedName>
</protein>
<sequence length="88" mass="9948">MEARLVLYNLHACPECQSIREKLAELELTYVCVNVSPSKAKRTQVFELTGQYSVPVLVDGDTILTSADNILEHLVEKYAHNVIKPVKY</sequence>
<dbReference type="InterPro" id="IPR036249">
    <property type="entry name" value="Thioredoxin-like_sf"/>
</dbReference>
<dbReference type="RefSeq" id="WP_413779406.1">
    <property type="nucleotide sequence ID" value="NZ_JAUOZS010000001.1"/>
</dbReference>
<feature type="domain" description="GST N-terminal" evidence="1">
    <location>
        <begin position="3"/>
        <end position="82"/>
    </location>
</feature>
<dbReference type="Pfam" id="PF13417">
    <property type="entry name" value="GST_N_3"/>
    <property type="match status" value="1"/>
</dbReference>
<dbReference type="PROSITE" id="PS51354">
    <property type="entry name" value="GLUTAREDOXIN_2"/>
    <property type="match status" value="1"/>
</dbReference>
<name>A0ABU3NVL9_9FIRM</name>
<proteinExistence type="predicted"/>
<organism evidence="2 3">
    <name type="scientific">Anaeroselena agilis</name>
    <dbReference type="NCBI Taxonomy" id="3063788"/>
    <lineage>
        <taxon>Bacteria</taxon>
        <taxon>Bacillati</taxon>
        <taxon>Bacillota</taxon>
        <taxon>Negativicutes</taxon>
        <taxon>Acetonemataceae</taxon>
        <taxon>Anaeroselena</taxon>
    </lineage>
</organism>
<evidence type="ECO:0000313" key="3">
    <source>
        <dbReference type="Proteomes" id="UP001254848"/>
    </source>
</evidence>
<dbReference type="InterPro" id="IPR004045">
    <property type="entry name" value="Glutathione_S-Trfase_N"/>
</dbReference>
<reference evidence="2 3" key="1">
    <citation type="submission" date="2023-07" db="EMBL/GenBank/DDBJ databases">
        <title>The novel representative of Negativicutes class, Anaeroselena agilis gen. nov. sp. nov.</title>
        <authorList>
            <person name="Prokofeva M.I."/>
            <person name="Elcheninov A.G."/>
            <person name="Klyukina A."/>
            <person name="Kublanov I.V."/>
            <person name="Frolov E.N."/>
            <person name="Podosokorskaya O.A."/>
        </authorList>
    </citation>
    <scope>NUCLEOTIDE SEQUENCE [LARGE SCALE GENOMIC DNA]</scope>
    <source>
        <strain evidence="2 3">4137-cl</strain>
    </source>
</reference>
<gene>
    <name evidence="2" type="ORF">Q4T40_06455</name>
</gene>
<keyword evidence="3" id="KW-1185">Reference proteome</keyword>